<keyword evidence="2" id="KW-0813">Transport</keyword>
<dbReference type="EMBL" id="JACHHB010000006">
    <property type="protein sequence ID" value="MBB5173567.1"/>
    <property type="molecule type" value="Genomic_DNA"/>
</dbReference>
<name>A0A840QQI8_9BACI</name>
<proteinExistence type="inferred from homology"/>
<feature type="transmembrane region" description="Helical" evidence="3">
    <location>
        <begin position="85"/>
        <end position="106"/>
    </location>
</feature>
<dbReference type="GO" id="GO:0005886">
    <property type="term" value="C:plasma membrane"/>
    <property type="evidence" value="ECO:0007669"/>
    <property type="project" value="UniProtKB-SubCell"/>
</dbReference>
<accession>A0A840QQI8</accession>
<protein>
    <recommendedName>
        <fullName evidence="2">Biotin transporter</fullName>
    </recommendedName>
</protein>
<dbReference type="PANTHER" id="PTHR34295:SF1">
    <property type="entry name" value="BIOTIN TRANSPORTER BIOY"/>
    <property type="match status" value="1"/>
</dbReference>
<keyword evidence="5" id="KW-1185">Reference proteome</keyword>
<feature type="transmembrane region" description="Helical" evidence="3">
    <location>
        <begin position="158"/>
        <end position="182"/>
    </location>
</feature>
<organism evidence="4 5">
    <name type="scientific">Texcoconibacillus texcoconensis</name>
    <dbReference type="NCBI Taxonomy" id="1095777"/>
    <lineage>
        <taxon>Bacteria</taxon>
        <taxon>Bacillati</taxon>
        <taxon>Bacillota</taxon>
        <taxon>Bacilli</taxon>
        <taxon>Bacillales</taxon>
        <taxon>Bacillaceae</taxon>
        <taxon>Texcoconibacillus</taxon>
    </lineage>
</organism>
<comment type="similarity">
    <text evidence="1 2">Belongs to the BioY family.</text>
</comment>
<dbReference type="PIRSF" id="PIRSF016661">
    <property type="entry name" value="BioY"/>
    <property type="match status" value="1"/>
</dbReference>
<dbReference type="GO" id="GO:0015225">
    <property type="term" value="F:biotin transmembrane transporter activity"/>
    <property type="evidence" value="ECO:0007669"/>
    <property type="project" value="UniProtKB-UniRule"/>
</dbReference>
<dbReference type="Proteomes" id="UP000551878">
    <property type="component" value="Unassembled WGS sequence"/>
</dbReference>
<evidence type="ECO:0000313" key="4">
    <source>
        <dbReference type="EMBL" id="MBB5173567.1"/>
    </source>
</evidence>
<sequence length="199" mass="21459">MQKTSLRPIDITLVALFAAMMAIGANVTSMITIGTVPLTLQTLIATLAGILLGSRLGALSMIVYTALGLMGPPIFAQMSGGLQTLASPTFGFILSFIIMAFVAGKITEKSDNPSYRTFALAGTVALLINYLLGVHYFHYFQVFVLGLEDMRLAVSWSVMLPLLIKDAILTATSVSVLPRIYYAVQRSNKATYSHKQTST</sequence>
<evidence type="ECO:0000256" key="2">
    <source>
        <dbReference type="PIRNR" id="PIRNR016661"/>
    </source>
</evidence>
<dbReference type="InterPro" id="IPR003784">
    <property type="entry name" value="BioY"/>
</dbReference>
<evidence type="ECO:0000256" key="1">
    <source>
        <dbReference type="ARBA" id="ARBA00010692"/>
    </source>
</evidence>
<gene>
    <name evidence="4" type="ORF">HNQ41_001754</name>
</gene>
<reference evidence="4 5" key="1">
    <citation type="submission" date="2020-08" db="EMBL/GenBank/DDBJ databases">
        <title>Genomic Encyclopedia of Type Strains, Phase IV (KMG-IV): sequencing the most valuable type-strain genomes for metagenomic binning, comparative biology and taxonomic classification.</title>
        <authorList>
            <person name="Goeker M."/>
        </authorList>
    </citation>
    <scope>NUCLEOTIDE SEQUENCE [LARGE SCALE GENOMIC DNA]</scope>
    <source>
        <strain evidence="4 5">DSM 24696</strain>
    </source>
</reference>
<comment type="caution">
    <text evidence="4">The sequence shown here is derived from an EMBL/GenBank/DDBJ whole genome shotgun (WGS) entry which is preliminary data.</text>
</comment>
<keyword evidence="3" id="KW-0812">Transmembrane</keyword>
<dbReference type="RefSeq" id="WP_246421554.1">
    <property type="nucleotide sequence ID" value="NZ_JACHHB010000006.1"/>
</dbReference>
<feature type="transmembrane region" description="Helical" evidence="3">
    <location>
        <begin position="43"/>
        <end position="65"/>
    </location>
</feature>
<dbReference type="Gene3D" id="1.10.1760.20">
    <property type="match status" value="1"/>
</dbReference>
<feature type="transmembrane region" description="Helical" evidence="3">
    <location>
        <begin position="12"/>
        <end position="36"/>
    </location>
</feature>
<feature type="transmembrane region" description="Helical" evidence="3">
    <location>
        <begin position="118"/>
        <end position="138"/>
    </location>
</feature>
<dbReference type="AlphaFoldDB" id="A0A840QQI8"/>
<keyword evidence="3" id="KW-1133">Transmembrane helix</keyword>
<comment type="subcellular location">
    <subcellularLocation>
        <location evidence="2">Cell membrane</location>
        <topology evidence="2">Multi-pass membrane protein</topology>
    </subcellularLocation>
</comment>
<keyword evidence="2" id="KW-1003">Cell membrane</keyword>
<evidence type="ECO:0000313" key="5">
    <source>
        <dbReference type="Proteomes" id="UP000551878"/>
    </source>
</evidence>
<keyword evidence="2 3" id="KW-0472">Membrane</keyword>
<dbReference type="Pfam" id="PF02632">
    <property type="entry name" value="BioY"/>
    <property type="match status" value="1"/>
</dbReference>
<evidence type="ECO:0000256" key="3">
    <source>
        <dbReference type="SAM" id="Phobius"/>
    </source>
</evidence>
<dbReference type="PANTHER" id="PTHR34295">
    <property type="entry name" value="BIOTIN TRANSPORTER BIOY"/>
    <property type="match status" value="1"/>
</dbReference>